<accession>A0ACD3RWR6</accession>
<feature type="non-terminal residue" evidence="1">
    <location>
        <position position="1"/>
    </location>
</feature>
<evidence type="ECO:0000313" key="2">
    <source>
        <dbReference type="Proteomes" id="UP000793456"/>
    </source>
</evidence>
<keyword evidence="2" id="KW-1185">Reference proteome</keyword>
<proteinExistence type="predicted"/>
<protein>
    <submittedName>
        <fullName evidence="1">Uncharacterized protein</fullName>
    </submittedName>
</protein>
<gene>
    <name evidence="1" type="ORF">E3U43_009131</name>
</gene>
<evidence type="ECO:0000313" key="1">
    <source>
        <dbReference type="EMBL" id="TMS23825.1"/>
    </source>
</evidence>
<reference evidence="1" key="1">
    <citation type="submission" date="2018-11" db="EMBL/GenBank/DDBJ databases">
        <title>The sequence and de novo assembly of Larimichthys crocea genome using PacBio and Hi-C technologies.</title>
        <authorList>
            <person name="Xu P."/>
            <person name="Chen B."/>
            <person name="Zhou Z."/>
            <person name="Ke Q."/>
            <person name="Wu Y."/>
            <person name="Bai H."/>
            <person name="Pu F."/>
        </authorList>
    </citation>
    <scope>NUCLEOTIDE SEQUENCE</scope>
    <source>
        <tissue evidence="1">Muscle</tissue>
    </source>
</reference>
<dbReference type="EMBL" id="CM011674">
    <property type="protein sequence ID" value="TMS23825.1"/>
    <property type="molecule type" value="Genomic_DNA"/>
</dbReference>
<organism evidence="1 2">
    <name type="scientific">Larimichthys crocea</name>
    <name type="common">Large yellow croaker</name>
    <name type="synonym">Pseudosciaena crocea</name>
    <dbReference type="NCBI Taxonomy" id="215358"/>
    <lineage>
        <taxon>Eukaryota</taxon>
        <taxon>Metazoa</taxon>
        <taxon>Chordata</taxon>
        <taxon>Craniata</taxon>
        <taxon>Vertebrata</taxon>
        <taxon>Euteleostomi</taxon>
        <taxon>Actinopterygii</taxon>
        <taxon>Neopterygii</taxon>
        <taxon>Teleostei</taxon>
        <taxon>Neoteleostei</taxon>
        <taxon>Acanthomorphata</taxon>
        <taxon>Eupercaria</taxon>
        <taxon>Sciaenidae</taxon>
        <taxon>Larimichthys</taxon>
    </lineage>
</organism>
<name>A0ACD3RWR6_LARCR</name>
<sequence length="65" mass="7559">IQMYQLSRLLHDYHRDLYSHLEQQEIGPSLYATPWFLTAFASHFPLGFVARVFDMLVPAGVRGHL</sequence>
<comment type="caution">
    <text evidence="1">The sequence shown here is derived from an EMBL/GenBank/DDBJ whole genome shotgun (WGS) entry which is preliminary data.</text>
</comment>
<dbReference type="Proteomes" id="UP000793456">
    <property type="component" value="Chromosome I"/>
</dbReference>